<dbReference type="GO" id="GO:1990077">
    <property type="term" value="C:primosome complex"/>
    <property type="evidence" value="ECO:0007669"/>
    <property type="project" value="UniProtKB-KW"/>
</dbReference>
<dbReference type="InterPro" id="IPR007693">
    <property type="entry name" value="DNA_helicase_DnaB-like_N"/>
</dbReference>
<dbReference type="PANTHER" id="PTHR30153:SF2">
    <property type="entry name" value="REPLICATIVE DNA HELICASE"/>
    <property type="match status" value="1"/>
</dbReference>
<evidence type="ECO:0000256" key="8">
    <source>
        <dbReference type="ARBA" id="ARBA00023125"/>
    </source>
</evidence>
<keyword evidence="3" id="KW-0235">DNA replication</keyword>
<dbReference type="PANTHER" id="PTHR30153">
    <property type="entry name" value="REPLICATIVE DNA HELICASE DNAB"/>
    <property type="match status" value="1"/>
</dbReference>
<evidence type="ECO:0000256" key="5">
    <source>
        <dbReference type="ARBA" id="ARBA00022801"/>
    </source>
</evidence>
<dbReference type="GO" id="GO:0003677">
    <property type="term" value="F:DNA binding"/>
    <property type="evidence" value="ECO:0007669"/>
    <property type="project" value="UniProtKB-KW"/>
</dbReference>
<evidence type="ECO:0000313" key="13">
    <source>
        <dbReference type="EMBL" id="SKB29692.1"/>
    </source>
</evidence>
<proteinExistence type="inferred from homology"/>
<evidence type="ECO:0000256" key="10">
    <source>
        <dbReference type="ARBA" id="ARBA00044969"/>
    </source>
</evidence>
<evidence type="ECO:0000256" key="2">
    <source>
        <dbReference type="ARBA" id="ARBA00022515"/>
    </source>
</evidence>
<evidence type="ECO:0000259" key="12">
    <source>
        <dbReference type="PROSITE" id="PS51199"/>
    </source>
</evidence>
<gene>
    <name evidence="13" type="ORF">SAMN05660349_00400</name>
</gene>
<dbReference type="GO" id="GO:0005524">
    <property type="term" value="F:ATP binding"/>
    <property type="evidence" value="ECO:0007669"/>
    <property type="project" value="UniProtKB-KW"/>
</dbReference>
<reference evidence="14" key="1">
    <citation type="submission" date="2017-02" db="EMBL/GenBank/DDBJ databases">
        <authorList>
            <person name="Varghese N."/>
            <person name="Submissions S."/>
        </authorList>
    </citation>
    <scope>NUCLEOTIDE SEQUENCE [LARGE SCALE GENOMIC DNA]</scope>
    <source>
        <strain evidence="14">DSM 24967</strain>
    </source>
</reference>
<evidence type="ECO:0000256" key="9">
    <source>
        <dbReference type="ARBA" id="ARBA00023235"/>
    </source>
</evidence>
<keyword evidence="5" id="KW-0378">Hydrolase</keyword>
<dbReference type="InterPro" id="IPR007694">
    <property type="entry name" value="DNA_helicase_DnaB-like_C"/>
</dbReference>
<dbReference type="EC" id="5.6.2.3" evidence="10"/>
<dbReference type="GO" id="GO:0043139">
    <property type="term" value="F:5'-3' DNA helicase activity"/>
    <property type="evidence" value="ECO:0007669"/>
    <property type="project" value="UniProtKB-EC"/>
</dbReference>
<dbReference type="AlphaFoldDB" id="A0A1T5A3X1"/>
<dbReference type="InterPro" id="IPR016136">
    <property type="entry name" value="DNA_helicase_N/primase_C"/>
</dbReference>
<dbReference type="GO" id="GO:0006269">
    <property type="term" value="P:DNA replication, synthesis of primer"/>
    <property type="evidence" value="ECO:0007669"/>
    <property type="project" value="UniProtKB-KW"/>
</dbReference>
<keyword evidence="8" id="KW-0238">DNA-binding</keyword>
<keyword evidence="9" id="KW-0413">Isomerase</keyword>
<dbReference type="RefSeq" id="WP_068187395.1">
    <property type="nucleotide sequence ID" value="NZ_FUYQ01000002.1"/>
</dbReference>
<evidence type="ECO:0000256" key="4">
    <source>
        <dbReference type="ARBA" id="ARBA00022741"/>
    </source>
</evidence>
<dbReference type="SUPFAM" id="SSF48024">
    <property type="entry name" value="N-terminal domain of DnaB helicase"/>
    <property type="match status" value="1"/>
</dbReference>
<evidence type="ECO:0000313" key="14">
    <source>
        <dbReference type="Proteomes" id="UP000190852"/>
    </source>
</evidence>
<dbReference type="Pfam" id="PF00772">
    <property type="entry name" value="DnaB"/>
    <property type="match status" value="1"/>
</dbReference>
<evidence type="ECO:0000256" key="6">
    <source>
        <dbReference type="ARBA" id="ARBA00022806"/>
    </source>
</evidence>
<dbReference type="Gene3D" id="3.40.50.300">
    <property type="entry name" value="P-loop containing nucleotide triphosphate hydrolases"/>
    <property type="match status" value="1"/>
</dbReference>
<dbReference type="Pfam" id="PF03796">
    <property type="entry name" value="DnaB_C"/>
    <property type="match status" value="1"/>
</dbReference>
<sequence>MNNISLEFKEEISLLCALITGQTCMGDIYPRLKPEHFDSKPFGFVYEASVNLYNNGIPMDLTLLEEEMRRMDPAYYNEINGIDAVKDYFGLVLDGCNVRMYADHIIEGFQRRKFSTLSTEMRAKAVQYNLSMKQILEDTTLKMQQISCVGVDNSTIRQVSQIGEEVIAKHERMLQQDVHSVGLSTGLKGLDEIIGGLLPGEVPCIGARPGQGKSALALFIALQVAMSGHPVYFITLEMSLEQLYGRILLSLSEVSAANLRQHGLTVTEIEAVRNLNKTKLAELPLYIDYIPSARVEDIRSKVKLARNRNQCDLVVLDYLHQLELESDANNNHATTLGFAIKRIKDLAIEEHIPILLLSQLNRDIEKRTDSKDPRMSDLRDSGVLEQAADIVIFINRPEQQGKTKDVNGESLAGIGFLKVAKNRNGSTGITRFRYNENMTRLSDY</sequence>
<comment type="catalytic activity">
    <reaction evidence="11">
        <text>ATP + H2O = ADP + phosphate + H(+)</text>
        <dbReference type="Rhea" id="RHEA:13065"/>
        <dbReference type="ChEBI" id="CHEBI:15377"/>
        <dbReference type="ChEBI" id="CHEBI:15378"/>
        <dbReference type="ChEBI" id="CHEBI:30616"/>
        <dbReference type="ChEBI" id="CHEBI:43474"/>
        <dbReference type="ChEBI" id="CHEBI:456216"/>
        <dbReference type="EC" id="5.6.2.3"/>
    </reaction>
</comment>
<dbReference type="InterPro" id="IPR036185">
    <property type="entry name" value="DNA_heli_DnaB-like_N_sf"/>
</dbReference>
<feature type="domain" description="SF4 helicase" evidence="12">
    <location>
        <begin position="176"/>
        <end position="444"/>
    </location>
</feature>
<evidence type="ECO:0000256" key="7">
    <source>
        <dbReference type="ARBA" id="ARBA00022840"/>
    </source>
</evidence>
<keyword evidence="14" id="KW-1185">Reference proteome</keyword>
<name>A0A1T5A3X1_9BACT</name>
<comment type="similarity">
    <text evidence="1">Belongs to the helicase family. DnaB subfamily.</text>
</comment>
<dbReference type="PROSITE" id="PS51199">
    <property type="entry name" value="SF4_HELICASE"/>
    <property type="match status" value="1"/>
</dbReference>
<protein>
    <recommendedName>
        <fullName evidence="10">DNA 5'-3' helicase</fullName>
        <ecNumber evidence="10">5.6.2.3</ecNumber>
    </recommendedName>
</protein>
<accession>A0A1T5A3X1</accession>
<evidence type="ECO:0000256" key="1">
    <source>
        <dbReference type="ARBA" id="ARBA00008428"/>
    </source>
</evidence>
<dbReference type="GO" id="GO:0016787">
    <property type="term" value="F:hydrolase activity"/>
    <property type="evidence" value="ECO:0007669"/>
    <property type="project" value="UniProtKB-KW"/>
</dbReference>
<dbReference type="Proteomes" id="UP000190852">
    <property type="component" value="Unassembled WGS sequence"/>
</dbReference>
<keyword evidence="6 13" id="KW-0347">Helicase</keyword>
<keyword evidence="4" id="KW-0547">Nucleotide-binding</keyword>
<dbReference type="SMART" id="SM00382">
    <property type="entry name" value="AAA"/>
    <property type="match status" value="1"/>
</dbReference>
<evidence type="ECO:0000256" key="3">
    <source>
        <dbReference type="ARBA" id="ARBA00022705"/>
    </source>
</evidence>
<dbReference type="SUPFAM" id="SSF52540">
    <property type="entry name" value="P-loop containing nucleoside triphosphate hydrolases"/>
    <property type="match status" value="1"/>
</dbReference>
<dbReference type="EMBL" id="FUYQ01000002">
    <property type="protein sequence ID" value="SKB29692.1"/>
    <property type="molecule type" value="Genomic_DNA"/>
</dbReference>
<dbReference type="InterPro" id="IPR027417">
    <property type="entry name" value="P-loop_NTPase"/>
</dbReference>
<keyword evidence="2" id="KW-0639">Primosome</keyword>
<keyword evidence="7" id="KW-0067">ATP-binding</keyword>
<evidence type="ECO:0000256" key="11">
    <source>
        <dbReference type="ARBA" id="ARBA00048954"/>
    </source>
</evidence>
<dbReference type="GO" id="GO:0005829">
    <property type="term" value="C:cytosol"/>
    <property type="evidence" value="ECO:0007669"/>
    <property type="project" value="TreeGrafter"/>
</dbReference>
<organism evidence="13 14">
    <name type="scientific">Parabacteroides chartae</name>
    <dbReference type="NCBI Taxonomy" id="1037355"/>
    <lineage>
        <taxon>Bacteria</taxon>
        <taxon>Pseudomonadati</taxon>
        <taxon>Bacteroidota</taxon>
        <taxon>Bacteroidia</taxon>
        <taxon>Bacteroidales</taxon>
        <taxon>Tannerellaceae</taxon>
        <taxon>Parabacteroides</taxon>
    </lineage>
</organism>
<dbReference type="InterPro" id="IPR003593">
    <property type="entry name" value="AAA+_ATPase"/>
</dbReference>
<dbReference type="Gene3D" id="1.10.860.10">
    <property type="entry name" value="DNAb Helicase, Chain A"/>
    <property type="match status" value="1"/>
</dbReference>